<evidence type="ECO:0000313" key="2">
    <source>
        <dbReference type="EMBL" id="ALC82702.1"/>
    </source>
</evidence>
<protein>
    <submittedName>
        <fullName evidence="2">Uncharacterized protein</fullName>
    </submittedName>
</protein>
<dbReference type="AlphaFoldDB" id="A0A0M3RA76"/>
<dbReference type="PATRIC" id="fig|1441095.3.peg.3262"/>
<reference evidence="3" key="1">
    <citation type="submission" date="2015-08" db="EMBL/GenBank/DDBJ databases">
        <title>Genome sequencing project for genomic taxonomy and phylogenomics of Bacillus-like bacteria.</title>
        <authorList>
            <person name="Liu B."/>
            <person name="Wang J."/>
            <person name="Zhu Y."/>
            <person name="Liu G."/>
            <person name="Chen Q."/>
            <person name="Chen Z."/>
            <person name="Lan J."/>
            <person name="Che J."/>
            <person name="Ge C."/>
            <person name="Shi H."/>
            <person name="Pan Z."/>
            <person name="Liu X."/>
        </authorList>
    </citation>
    <scope>NUCLEOTIDE SEQUENCE [LARGE SCALE GENOMIC DNA]</scope>
    <source>
        <strain evidence="3">FJAT-4402</strain>
    </source>
</reference>
<proteinExistence type="predicted"/>
<feature type="transmembrane region" description="Helical" evidence="1">
    <location>
        <begin position="41"/>
        <end position="58"/>
    </location>
</feature>
<accession>A0A0M3RA76</accession>
<evidence type="ECO:0000313" key="3">
    <source>
        <dbReference type="Proteomes" id="UP000067625"/>
    </source>
</evidence>
<keyword evidence="1" id="KW-0812">Transmembrane</keyword>
<dbReference type="Proteomes" id="UP000067625">
    <property type="component" value="Chromosome"/>
</dbReference>
<sequence>MLNIFGDIQSLRYEILTNSKVKFVWSDSMPNNNNRDMKKKMLFWLIIMILFLVAWFVQKSIS</sequence>
<gene>
    <name evidence="2" type="ORF">AM592_14770</name>
</gene>
<keyword evidence="3" id="KW-1185">Reference proteome</keyword>
<evidence type="ECO:0000256" key="1">
    <source>
        <dbReference type="SAM" id="Phobius"/>
    </source>
</evidence>
<dbReference type="EMBL" id="CP012600">
    <property type="protein sequence ID" value="ALC82702.1"/>
    <property type="molecule type" value="Genomic_DNA"/>
</dbReference>
<organism evidence="2 3">
    <name type="scientific">Bacillus gobiensis</name>
    <dbReference type="NCBI Taxonomy" id="1441095"/>
    <lineage>
        <taxon>Bacteria</taxon>
        <taxon>Bacillati</taxon>
        <taxon>Bacillota</taxon>
        <taxon>Bacilli</taxon>
        <taxon>Bacillales</taxon>
        <taxon>Bacillaceae</taxon>
        <taxon>Bacillus</taxon>
    </lineage>
</organism>
<reference evidence="2 3" key="2">
    <citation type="journal article" date="2016" name="Int. J. Syst. Evol. Microbiol.">
        <title>Bacillus gobiensis sp. nov., isolated from a soil sample.</title>
        <authorList>
            <person name="Liu B."/>
            <person name="Liu G.H."/>
            <person name="Cetin S."/>
            <person name="Schumann P."/>
            <person name="Pan Z.Z."/>
            <person name="Chen Q.Q."/>
        </authorList>
    </citation>
    <scope>NUCLEOTIDE SEQUENCE [LARGE SCALE GENOMIC DNA]</scope>
    <source>
        <strain evidence="2 3">FJAT-4402</strain>
    </source>
</reference>
<name>A0A0M3RA76_9BACI</name>
<keyword evidence="1" id="KW-1133">Transmembrane helix</keyword>
<keyword evidence="1" id="KW-0472">Membrane</keyword>